<dbReference type="RefSeq" id="WP_353542414.1">
    <property type="nucleotide sequence ID" value="NZ_BAABRN010000023.1"/>
</dbReference>
<name>A0ABP9VGJ1_9DEIO</name>
<dbReference type="CDD" id="cd06587">
    <property type="entry name" value="VOC"/>
    <property type="match status" value="1"/>
</dbReference>
<protein>
    <recommendedName>
        <fullName evidence="1">VOC domain-containing protein</fullName>
    </recommendedName>
</protein>
<evidence type="ECO:0000313" key="3">
    <source>
        <dbReference type="Proteomes" id="UP001458946"/>
    </source>
</evidence>
<dbReference type="Proteomes" id="UP001458946">
    <property type="component" value="Unassembled WGS sequence"/>
</dbReference>
<keyword evidence="3" id="KW-1185">Reference proteome</keyword>
<accession>A0ABP9VGJ1</accession>
<dbReference type="Gene3D" id="3.10.180.10">
    <property type="entry name" value="2,3-Dihydroxybiphenyl 1,2-Dioxygenase, domain 1"/>
    <property type="match status" value="1"/>
</dbReference>
<evidence type="ECO:0000259" key="1">
    <source>
        <dbReference type="PROSITE" id="PS51819"/>
    </source>
</evidence>
<dbReference type="InterPro" id="IPR004360">
    <property type="entry name" value="Glyas_Fos-R_dOase_dom"/>
</dbReference>
<evidence type="ECO:0000313" key="2">
    <source>
        <dbReference type="EMBL" id="GAA5502448.1"/>
    </source>
</evidence>
<comment type="caution">
    <text evidence="2">The sequence shown here is derived from an EMBL/GenBank/DDBJ whole genome shotgun (WGS) entry which is preliminary data.</text>
</comment>
<dbReference type="InterPro" id="IPR037523">
    <property type="entry name" value="VOC_core"/>
</dbReference>
<dbReference type="SUPFAM" id="SSF54593">
    <property type="entry name" value="Glyoxalase/Bleomycin resistance protein/Dihydroxybiphenyl dioxygenase"/>
    <property type="match status" value="1"/>
</dbReference>
<dbReference type="PROSITE" id="PS51819">
    <property type="entry name" value="VOC"/>
    <property type="match status" value="1"/>
</dbReference>
<feature type="domain" description="VOC" evidence="1">
    <location>
        <begin position="4"/>
        <end position="127"/>
    </location>
</feature>
<dbReference type="InterPro" id="IPR029068">
    <property type="entry name" value="Glyas_Bleomycin-R_OHBP_Dase"/>
</dbReference>
<organism evidence="2 3">
    <name type="scientific">Deinococcus xinjiangensis</name>
    <dbReference type="NCBI Taxonomy" id="457454"/>
    <lineage>
        <taxon>Bacteria</taxon>
        <taxon>Thermotogati</taxon>
        <taxon>Deinococcota</taxon>
        <taxon>Deinococci</taxon>
        <taxon>Deinococcales</taxon>
        <taxon>Deinococcaceae</taxon>
        <taxon>Deinococcus</taxon>
    </lineage>
</organism>
<dbReference type="Pfam" id="PF00903">
    <property type="entry name" value="Glyoxalase"/>
    <property type="match status" value="1"/>
</dbReference>
<sequence>MITGLFETHLKVADLARSEQFYGELLGLQLAHRDEARLTTFYWLGGLGEAMLGLWQDVPENIQLQHFAFRSTVQNVLEAPTWLGERGRVGRNFLNDGTDQPMVFGWMPALALYFRDPDGHSLELIAMLDGPPQPELGVVSLEQWNKAQAR</sequence>
<gene>
    <name evidence="2" type="ORF">Dxin01_02192</name>
</gene>
<proteinExistence type="predicted"/>
<dbReference type="EMBL" id="BAABRN010000023">
    <property type="protein sequence ID" value="GAA5502448.1"/>
    <property type="molecule type" value="Genomic_DNA"/>
</dbReference>
<reference evidence="2 3" key="1">
    <citation type="submission" date="2024-02" db="EMBL/GenBank/DDBJ databases">
        <title>Deinococcus xinjiangensis NBRC 107630.</title>
        <authorList>
            <person name="Ichikawa N."/>
            <person name="Katano-Makiyama Y."/>
            <person name="Hidaka K."/>
        </authorList>
    </citation>
    <scope>NUCLEOTIDE SEQUENCE [LARGE SCALE GENOMIC DNA]</scope>
    <source>
        <strain evidence="2 3">NBRC 107630</strain>
    </source>
</reference>